<dbReference type="PANTHER" id="PTHR30158:SF3">
    <property type="entry name" value="MULTIDRUG EFFLUX PUMP SUBUNIT ACRA-RELATED"/>
    <property type="match status" value="1"/>
</dbReference>
<evidence type="ECO:0000256" key="1">
    <source>
        <dbReference type="ARBA" id="ARBA00004196"/>
    </source>
</evidence>
<evidence type="ECO:0000256" key="2">
    <source>
        <dbReference type="ARBA" id="ARBA00009477"/>
    </source>
</evidence>
<sequence length="398" mass="40896">MLALPRRTPLPHPIPLAFAALVLAAALAGCGGRGAEAPSAPRAVTVGVVAVQAESVRLDTELPGRTTAQQSAEIRPQVGGIVQARRFAEGGSVKAGQLLYQIDPASYRAAVDSAAASVAKAEASVETNRLTAQRQAELAKIEAVSRQDLQDAQATLKQAEAELAAARAALASARIDLARTSVTSPIAGRADVSTVTAGALVTANQTTALTTVRQTDPIQVDVTQSSAELLKLKRDLAAGRVKQLPGGETVVTLRLEDGSTYARSGRLSVTGASVNTATGSVTLRALFPNPDGLLLPGMYVRALLPTSTVEAAMLVPQQAVSRDAAGQASVLVVGSGDKLERRTIDAERAIGNRWLVTTGLKPGERVVVEGLQKVKPGDVVQAQTVAAAASVPASAAAR</sequence>
<organism evidence="8 9">
    <name type="scientific">Rubrivivax gelatinosus</name>
    <name type="common">Rhodocyclus gelatinosus</name>
    <name type="synonym">Rhodopseudomonas gelatinosa</name>
    <dbReference type="NCBI Taxonomy" id="28068"/>
    <lineage>
        <taxon>Bacteria</taxon>
        <taxon>Pseudomonadati</taxon>
        <taxon>Pseudomonadota</taxon>
        <taxon>Betaproteobacteria</taxon>
        <taxon>Burkholderiales</taxon>
        <taxon>Sphaerotilaceae</taxon>
        <taxon>Rubrivivax</taxon>
    </lineage>
</organism>
<reference evidence="8" key="1">
    <citation type="submission" date="2017-08" db="EMBL/GenBank/DDBJ databases">
        <authorList>
            <person name="Imhoff J.F."/>
            <person name="Rahn T."/>
            <person name="Kuenzel S."/>
            <person name="Neulinger S.C."/>
        </authorList>
    </citation>
    <scope>NUCLEOTIDE SEQUENCE</scope>
    <source>
        <strain evidence="8">IM 151</strain>
    </source>
</reference>
<dbReference type="Pfam" id="PF25917">
    <property type="entry name" value="BSH_RND"/>
    <property type="match status" value="1"/>
</dbReference>
<dbReference type="Proteomes" id="UP001041814">
    <property type="component" value="Unassembled WGS sequence"/>
</dbReference>
<reference evidence="8" key="2">
    <citation type="journal article" date="2020" name="Microorganisms">
        <title>Osmotic Adaptation and Compatible Solute Biosynthesis of Phototrophic Bacteria as Revealed from Genome Analyses.</title>
        <authorList>
            <person name="Imhoff J.F."/>
            <person name="Rahn T."/>
            <person name="Kunzel S."/>
            <person name="Keller A."/>
            <person name="Neulinger S.C."/>
        </authorList>
    </citation>
    <scope>NUCLEOTIDE SEQUENCE</scope>
    <source>
        <strain evidence="8">IM 151</strain>
    </source>
</reference>
<dbReference type="RefSeq" id="WP_200231702.1">
    <property type="nucleotide sequence ID" value="NZ_NRRT01000082.1"/>
</dbReference>
<dbReference type="InterPro" id="IPR058626">
    <property type="entry name" value="MdtA-like_b-barrel"/>
</dbReference>
<dbReference type="Gene3D" id="2.40.420.20">
    <property type="match status" value="1"/>
</dbReference>
<dbReference type="Pfam" id="PF25876">
    <property type="entry name" value="HH_MFP_RND"/>
    <property type="match status" value="1"/>
</dbReference>
<comment type="similarity">
    <text evidence="2">Belongs to the membrane fusion protein (MFP) (TC 8.A.1) family.</text>
</comment>
<feature type="domain" description="Multidrug resistance protein MdtA-like C-terminal permuted SH3" evidence="7">
    <location>
        <begin position="312"/>
        <end position="373"/>
    </location>
</feature>
<evidence type="ECO:0000259" key="4">
    <source>
        <dbReference type="Pfam" id="PF25876"/>
    </source>
</evidence>
<dbReference type="InterPro" id="IPR058627">
    <property type="entry name" value="MdtA-like_C"/>
</dbReference>
<name>A0ABS1E249_RUBGE</name>
<evidence type="ECO:0000313" key="8">
    <source>
        <dbReference type="EMBL" id="MBK1715798.1"/>
    </source>
</evidence>
<proteinExistence type="inferred from homology"/>
<feature type="domain" description="Multidrug resistance protein MdtA-like alpha-helical hairpin" evidence="4">
    <location>
        <begin position="112"/>
        <end position="179"/>
    </location>
</feature>
<evidence type="ECO:0000313" key="9">
    <source>
        <dbReference type="Proteomes" id="UP001041814"/>
    </source>
</evidence>
<dbReference type="NCBIfam" id="TIGR01730">
    <property type="entry name" value="RND_mfp"/>
    <property type="match status" value="1"/>
</dbReference>
<feature type="coiled-coil region" evidence="3">
    <location>
        <begin position="142"/>
        <end position="176"/>
    </location>
</feature>
<keyword evidence="3" id="KW-0175">Coiled coil</keyword>
<accession>A0ABS1E249</accession>
<dbReference type="Gene3D" id="2.40.30.170">
    <property type="match status" value="1"/>
</dbReference>
<dbReference type="PANTHER" id="PTHR30158">
    <property type="entry name" value="ACRA/E-RELATED COMPONENT OF DRUG EFFLUX TRANSPORTER"/>
    <property type="match status" value="1"/>
</dbReference>
<dbReference type="Gene3D" id="2.40.50.100">
    <property type="match status" value="1"/>
</dbReference>
<dbReference type="Pfam" id="PF25967">
    <property type="entry name" value="RND-MFP_C"/>
    <property type="match status" value="1"/>
</dbReference>
<evidence type="ECO:0000259" key="5">
    <source>
        <dbReference type="Pfam" id="PF25917"/>
    </source>
</evidence>
<protein>
    <submittedName>
        <fullName evidence="8">Efflux transporter periplasmic adaptor subunit</fullName>
    </submittedName>
</protein>
<comment type="caution">
    <text evidence="8">The sequence shown here is derived from an EMBL/GenBank/DDBJ whole genome shotgun (WGS) entry which is preliminary data.</text>
</comment>
<dbReference type="Pfam" id="PF25944">
    <property type="entry name" value="Beta-barrel_RND"/>
    <property type="match status" value="1"/>
</dbReference>
<evidence type="ECO:0000259" key="7">
    <source>
        <dbReference type="Pfam" id="PF25967"/>
    </source>
</evidence>
<dbReference type="InterPro" id="IPR058625">
    <property type="entry name" value="MdtA-like_BSH"/>
</dbReference>
<evidence type="ECO:0000256" key="3">
    <source>
        <dbReference type="SAM" id="Coils"/>
    </source>
</evidence>
<feature type="domain" description="Multidrug resistance protein MdtA-like barrel-sandwich hybrid" evidence="5">
    <location>
        <begin position="71"/>
        <end position="212"/>
    </location>
</feature>
<dbReference type="Gene3D" id="1.10.287.470">
    <property type="entry name" value="Helix hairpin bin"/>
    <property type="match status" value="1"/>
</dbReference>
<feature type="domain" description="Multidrug resistance protein MdtA-like beta-barrel" evidence="6">
    <location>
        <begin position="217"/>
        <end position="304"/>
    </location>
</feature>
<keyword evidence="9" id="KW-1185">Reference proteome</keyword>
<evidence type="ECO:0000259" key="6">
    <source>
        <dbReference type="Pfam" id="PF25944"/>
    </source>
</evidence>
<gene>
    <name evidence="8" type="ORF">CKO43_23910</name>
</gene>
<dbReference type="InterPro" id="IPR058624">
    <property type="entry name" value="MdtA-like_HH"/>
</dbReference>
<comment type="subcellular location">
    <subcellularLocation>
        <location evidence="1">Cell envelope</location>
    </subcellularLocation>
</comment>
<dbReference type="EMBL" id="NRRU01000157">
    <property type="protein sequence ID" value="MBK1715798.1"/>
    <property type="molecule type" value="Genomic_DNA"/>
</dbReference>
<dbReference type="PROSITE" id="PS51257">
    <property type="entry name" value="PROKAR_LIPOPROTEIN"/>
    <property type="match status" value="1"/>
</dbReference>
<dbReference type="InterPro" id="IPR006143">
    <property type="entry name" value="RND_pump_MFP"/>
</dbReference>
<dbReference type="SUPFAM" id="SSF111369">
    <property type="entry name" value="HlyD-like secretion proteins"/>
    <property type="match status" value="1"/>
</dbReference>